<dbReference type="EMBL" id="JARBHB010000001">
    <property type="protein sequence ID" value="KAJ8896990.1"/>
    <property type="molecule type" value="Genomic_DNA"/>
</dbReference>
<proteinExistence type="predicted"/>
<organism evidence="1 2">
    <name type="scientific">Dryococelus australis</name>
    <dbReference type="NCBI Taxonomy" id="614101"/>
    <lineage>
        <taxon>Eukaryota</taxon>
        <taxon>Metazoa</taxon>
        <taxon>Ecdysozoa</taxon>
        <taxon>Arthropoda</taxon>
        <taxon>Hexapoda</taxon>
        <taxon>Insecta</taxon>
        <taxon>Pterygota</taxon>
        <taxon>Neoptera</taxon>
        <taxon>Polyneoptera</taxon>
        <taxon>Phasmatodea</taxon>
        <taxon>Verophasmatodea</taxon>
        <taxon>Anareolatae</taxon>
        <taxon>Phasmatidae</taxon>
        <taxon>Eurycanthinae</taxon>
        <taxon>Dryococelus</taxon>
    </lineage>
</organism>
<accession>A0ABQ9IJV4</accession>
<evidence type="ECO:0000313" key="1">
    <source>
        <dbReference type="EMBL" id="KAJ8896990.1"/>
    </source>
</evidence>
<protein>
    <submittedName>
        <fullName evidence="1">Uncharacterized protein</fullName>
    </submittedName>
</protein>
<dbReference type="Proteomes" id="UP001159363">
    <property type="component" value="Chromosome 1"/>
</dbReference>
<evidence type="ECO:0000313" key="2">
    <source>
        <dbReference type="Proteomes" id="UP001159363"/>
    </source>
</evidence>
<comment type="caution">
    <text evidence="1">The sequence shown here is derived from an EMBL/GenBank/DDBJ whole genome shotgun (WGS) entry which is preliminary data.</text>
</comment>
<sequence length="862" mass="95357">MHACKGVNRRGAGEGWRDARAVRCVGGPALPAGQTQQPESSIRRPLTSCFAFYFFFSAYRRKERRALEKNLLLQVVCLPRWATSPLLYNTLIGHLQPIQFSGLFFLVSAENNVCPWTCDDVCRSVWTVALRRHHEGNCSVDVVRHLTKSRKYTRHYENAARQFRALRVAAMAHLVCVPVSPLSFLCFSASNSIGAATQAGGEFSLCTPADRRQLTGVEVRLPPPPTRAAGEKPFACRLGCVALIFLFTHLDVHPVDPHTAAWFCLPTFLHDSRAGGGSRFVHAERHKNDVYLKPDICELDVQYIPEVTYTCAMYTILYTGFDCPLCPITSLGSPPLKQLDAINVRGRSEWLYLGEPGSIPGGVAPGFSHGEIVSADAAGWRVFSGISRFPRTCIPAPLHALLTSPSSALQALMLRASKISPLRQCATSTGDKGDTTTRIKCAIAAKRKALIWHAVFSSYCLSLWDFQRYNSSPHATGCHLSLSDLSSKVPEVPHIPYKKSTHNVKQVTCMYLSALVVCWPANADVAKLAFQDLHERYHDYGAAPEWMERRKQEIPEKTHRLASSFGTIPTCGNNPAGDRTRLALVGGEHANRLSTSAPLKPPSDSHWGTGFDPRSGPSDCGFPWFAEITSALKSVAIIKNISHLRAGAVLCTSSTVRPGARELHWRVKTVNDKILSRAFKSADLTVNSVYLSVARRRKATRVGTRSRLGVARECGRRDAVRLLASRRGQPRSIYDCFTPDFRKAGIVLDDAGCRRVFSGSPVLSPPFHSVAAPYSHRCTPIGSQDLDRVLALPLEDWQHWVRMHECDPPISSAPFRQLLRSSRRLAEARHKPVAYSLSGPSHNLPFPQPPCLCRDPPRLICR</sequence>
<gene>
    <name evidence="1" type="ORF">PR048_002336</name>
</gene>
<name>A0ABQ9IJV4_9NEOP</name>
<keyword evidence="2" id="KW-1185">Reference proteome</keyword>
<reference evidence="1 2" key="1">
    <citation type="submission" date="2023-02" db="EMBL/GenBank/DDBJ databases">
        <title>LHISI_Scaffold_Assembly.</title>
        <authorList>
            <person name="Stuart O.P."/>
            <person name="Cleave R."/>
            <person name="Magrath M.J.L."/>
            <person name="Mikheyev A.S."/>
        </authorList>
    </citation>
    <scope>NUCLEOTIDE SEQUENCE [LARGE SCALE GENOMIC DNA]</scope>
    <source>
        <strain evidence="1">Daus_M_001</strain>
        <tissue evidence="1">Leg muscle</tissue>
    </source>
</reference>